<dbReference type="STRING" id="1141098.A0A1Y2E6L5"/>
<dbReference type="InParanoid" id="A0A1Y2E6L5"/>
<accession>A0A1Y2E6L5</accession>
<proteinExistence type="predicted"/>
<dbReference type="OrthoDB" id="329835at2759"/>
<evidence type="ECO:0000313" key="1">
    <source>
        <dbReference type="EMBL" id="ORY67172.1"/>
    </source>
</evidence>
<comment type="caution">
    <text evidence="1">The sequence shown here is derived from an EMBL/GenBank/DDBJ whole genome shotgun (WGS) entry which is preliminary data.</text>
</comment>
<dbReference type="EMBL" id="MCFJ01000004">
    <property type="protein sequence ID" value="ORY67172.1"/>
    <property type="molecule type" value="Genomic_DNA"/>
</dbReference>
<gene>
    <name evidence="1" type="ORF">BCR38DRAFT_426254</name>
</gene>
<dbReference type="AlphaFoldDB" id="A0A1Y2E6L5"/>
<dbReference type="InterPro" id="IPR036291">
    <property type="entry name" value="NAD(P)-bd_dom_sf"/>
</dbReference>
<reference evidence="1 2" key="1">
    <citation type="submission" date="2016-07" db="EMBL/GenBank/DDBJ databases">
        <title>Pervasive Adenine N6-methylation of Active Genes in Fungi.</title>
        <authorList>
            <consortium name="DOE Joint Genome Institute"/>
            <person name="Mondo S.J."/>
            <person name="Dannebaum R.O."/>
            <person name="Kuo R.C."/>
            <person name="Labutti K."/>
            <person name="Haridas S."/>
            <person name="Kuo A."/>
            <person name="Salamov A."/>
            <person name="Ahrendt S.R."/>
            <person name="Lipzen A."/>
            <person name="Sullivan W."/>
            <person name="Andreopoulos W.B."/>
            <person name="Clum A."/>
            <person name="Lindquist E."/>
            <person name="Daum C."/>
            <person name="Ramamoorthy G.K."/>
            <person name="Gryganskyi A."/>
            <person name="Culley D."/>
            <person name="Magnuson J.K."/>
            <person name="James T.Y."/>
            <person name="O'Malley M.A."/>
            <person name="Stajich J.E."/>
            <person name="Spatafora J.W."/>
            <person name="Visel A."/>
            <person name="Grigoriev I.V."/>
        </authorList>
    </citation>
    <scope>NUCLEOTIDE SEQUENCE [LARGE SCALE GENOMIC DNA]</scope>
    <source>
        <strain evidence="1 2">CBS 129021</strain>
    </source>
</reference>
<sequence length="64" mass="6966">MGTAAIALAKLIEAIVYTTCSSQAKRDYLMNDLDVPASHIFNSRDDSFVQGIRTATIPRPPTIV</sequence>
<dbReference type="Gene3D" id="3.90.180.10">
    <property type="entry name" value="Medium-chain alcohol dehydrogenases, catalytic domain"/>
    <property type="match status" value="1"/>
</dbReference>
<evidence type="ECO:0000313" key="2">
    <source>
        <dbReference type="Proteomes" id="UP000193689"/>
    </source>
</evidence>
<dbReference type="RefSeq" id="XP_040717796.1">
    <property type="nucleotide sequence ID" value="XM_040859755.1"/>
</dbReference>
<dbReference type="Proteomes" id="UP000193689">
    <property type="component" value="Unassembled WGS sequence"/>
</dbReference>
<name>A0A1Y2E6L5_9PEZI</name>
<keyword evidence="2" id="KW-1185">Reference proteome</keyword>
<protein>
    <submittedName>
        <fullName evidence="1">Uncharacterized protein</fullName>
    </submittedName>
</protein>
<organism evidence="1 2">
    <name type="scientific">Pseudomassariella vexata</name>
    <dbReference type="NCBI Taxonomy" id="1141098"/>
    <lineage>
        <taxon>Eukaryota</taxon>
        <taxon>Fungi</taxon>
        <taxon>Dikarya</taxon>
        <taxon>Ascomycota</taxon>
        <taxon>Pezizomycotina</taxon>
        <taxon>Sordariomycetes</taxon>
        <taxon>Xylariomycetidae</taxon>
        <taxon>Amphisphaeriales</taxon>
        <taxon>Pseudomassariaceae</taxon>
        <taxon>Pseudomassariella</taxon>
    </lineage>
</organism>
<dbReference type="SUPFAM" id="SSF51735">
    <property type="entry name" value="NAD(P)-binding Rossmann-fold domains"/>
    <property type="match status" value="1"/>
</dbReference>
<dbReference type="GeneID" id="63775967"/>